<sequence length="53" mass="6171">MLGLDIFPWKQVFQEAVDPNVAICSLEQWKLLGRQYLKGLPEIDRVTQLLKKT</sequence>
<dbReference type="AlphaFoldDB" id="A0A3Q7J752"/>
<accession>A0A3Q7J752</accession>
<dbReference type="Gramene" id="Solyc10g009100.2.1">
    <property type="protein sequence ID" value="Solyc10g009100.2.1"/>
    <property type="gene ID" value="Solyc10g009100.2"/>
</dbReference>
<evidence type="ECO:0000313" key="2">
    <source>
        <dbReference type="Proteomes" id="UP000004994"/>
    </source>
</evidence>
<reference evidence="1" key="1">
    <citation type="journal article" date="2012" name="Nature">
        <title>The tomato genome sequence provides insights into fleshy fruit evolution.</title>
        <authorList>
            <consortium name="Tomato Genome Consortium"/>
        </authorList>
    </citation>
    <scope>NUCLEOTIDE SEQUENCE [LARGE SCALE GENOMIC DNA]</scope>
    <source>
        <strain evidence="1">cv. Heinz 1706</strain>
    </source>
</reference>
<dbReference type="PaxDb" id="4081-Solyc10g009100.1.1"/>
<keyword evidence="2" id="KW-1185">Reference proteome</keyword>
<dbReference type="InParanoid" id="A0A3Q7J752"/>
<organism evidence="1">
    <name type="scientific">Solanum lycopersicum</name>
    <name type="common">Tomato</name>
    <name type="synonym">Lycopersicon esculentum</name>
    <dbReference type="NCBI Taxonomy" id="4081"/>
    <lineage>
        <taxon>Eukaryota</taxon>
        <taxon>Viridiplantae</taxon>
        <taxon>Streptophyta</taxon>
        <taxon>Embryophyta</taxon>
        <taxon>Tracheophyta</taxon>
        <taxon>Spermatophyta</taxon>
        <taxon>Magnoliopsida</taxon>
        <taxon>eudicotyledons</taxon>
        <taxon>Gunneridae</taxon>
        <taxon>Pentapetalae</taxon>
        <taxon>asterids</taxon>
        <taxon>lamiids</taxon>
        <taxon>Solanales</taxon>
        <taxon>Solanaceae</taxon>
        <taxon>Solanoideae</taxon>
        <taxon>Solaneae</taxon>
        <taxon>Solanum</taxon>
        <taxon>Solanum subgen. Lycopersicon</taxon>
    </lineage>
</organism>
<name>A0A3Q7J752_SOLLC</name>
<reference evidence="1" key="2">
    <citation type="submission" date="2019-01" db="UniProtKB">
        <authorList>
            <consortium name="EnsemblPlants"/>
        </authorList>
    </citation>
    <scope>IDENTIFICATION</scope>
    <source>
        <strain evidence="1">cv. Heinz 1706</strain>
    </source>
</reference>
<dbReference type="EnsemblPlants" id="Solyc10g009100.2.1">
    <property type="protein sequence ID" value="Solyc10g009100.2.1"/>
    <property type="gene ID" value="Solyc10g009100.2"/>
</dbReference>
<evidence type="ECO:0000313" key="1">
    <source>
        <dbReference type="EnsemblPlants" id="Solyc10g009100.2.1"/>
    </source>
</evidence>
<protein>
    <submittedName>
        <fullName evidence="1">Uncharacterized protein</fullName>
    </submittedName>
</protein>
<dbReference type="Proteomes" id="UP000004994">
    <property type="component" value="Chromosome 10"/>
</dbReference>
<proteinExistence type="predicted"/>